<dbReference type="EMBL" id="KZ819681">
    <property type="protein sequence ID" value="PWN24465.1"/>
    <property type="molecule type" value="Genomic_DNA"/>
</dbReference>
<keyword evidence="1" id="KW-0732">Signal</keyword>
<sequence>MLHRHWFSCILYAAFSVLHAAADHHTCEWQGPGTLSPEKYGYILFCRAPITILNTTHAEYVCPSVYWLRIMVADYGFLRPETLEVATPCGHKGFARGSQCDYHTWGVCDAPSDRTRDPSTFNCKFIGRKDDCEWPVTFPTSAYAPVSVDIWMKLRGGSLRWCGSLELVEPSEGDTVTVRGATRRSSAILSSTLTKRVACLSLFA</sequence>
<feature type="signal peptide" evidence="1">
    <location>
        <begin position="1"/>
        <end position="22"/>
    </location>
</feature>
<evidence type="ECO:0000256" key="1">
    <source>
        <dbReference type="SAM" id="SignalP"/>
    </source>
</evidence>
<evidence type="ECO:0000313" key="3">
    <source>
        <dbReference type="Proteomes" id="UP000245884"/>
    </source>
</evidence>
<keyword evidence="3" id="KW-1185">Reference proteome</keyword>
<dbReference type="AlphaFoldDB" id="A0A316UMR6"/>
<evidence type="ECO:0000313" key="2">
    <source>
        <dbReference type="EMBL" id="PWN24465.1"/>
    </source>
</evidence>
<reference evidence="2 3" key="1">
    <citation type="journal article" date="2018" name="Mol. Biol. Evol.">
        <title>Broad Genomic Sampling Reveals a Smut Pathogenic Ancestry of the Fungal Clade Ustilaginomycotina.</title>
        <authorList>
            <person name="Kijpornyongpan T."/>
            <person name="Mondo S.J."/>
            <person name="Barry K."/>
            <person name="Sandor L."/>
            <person name="Lee J."/>
            <person name="Lipzen A."/>
            <person name="Pangilinan J."/>
            <person name="LaButti K."/>
            <person name="Hainaut M."/>
            <person name="Henrissat B."/>
            <person name="Grigoriev I.V."/>
            <person name="Spatafora J.W."/>
            <person name="Aime M.C."/>
        </authorList>
    </citation>
    <scope>NUCLEOTIDE SEQUENCE [LARGE SCALE GENOMIC DNA]</scope>
    <source>
        <strain evidence="2 3">MCA 5214</strain>
    </source>
</reference>
<protein>
    <submittedName>
        <fullName evidence="2">Uncharacterized protein</fullName>
    </submittedName>
</protein>
<dbReference type="GeneID" id="37025144"/>
<gene>
    <name evidence="2" type="ORF">BDZ90DRAFT_124800</name>
</gene>
<feature type="chain" id="PRO_5016292711" evidence="1">
    <location>
        <begin position="23"/>
        <end position="204"/>
    </location>
</feature>
<proteinExistence type="predicted"/>
<dbReference type="RefSeq" id="XP_025359077.1">
    <property type="nucleotide sequence ID" value="XM_025503321.1"/>
</dbReference>
<name>A0A316UMR6_9BASI</name>
<accession>A0A316UMR6</accession>
<dbReference type="Proteomes" id="UP000245884">
    <property type="component" value="Unassembled WGS sequence"/>
</dbReference>
<organism evidence="2 3">
    <name type="scientific">Jaminaea rosea</name>
    <dbReference type="NCBI Taxonomy" id="1569628"/>
    <lineage>
        <taxon>Eukaryota</taxon>
        <taxon>Fungi</taxon>
        <taxon>Dikarya</taxon>
        <taxon>Basidiomycota</taxon>
        <taxon>Ustilaginomycotina</taxon>
        <taxon>Exobasidiomycetes</taxon>
        <taxon>Microstromatales</taxon>
        <taxon>Microstromatales incertae sedis</taxon>
        <taxon>Jaminaea</taxon>
    </lineage>
</organism>